<dbReference type="OrthoDB" id="66829at2"/>
<protein>
    <submittedName>
        <fullName evidence="2">Glyoxalase</fullName>
    </submittedName>
</protein>
<dbReference type="InterPro" id="IPR004360">
    <property type="entry name" value="Glyas_Fos-R_dOase_dom"/>
</dbReference>
<dbReference type="EMBL" id="SIRS01000006">
    <property type="protein sequence ID" value="TBN13938.1"/>
    <property type="molecule type" value="Genomic_DNA"/>
</dbReference>
<dbReference type="SUPFAM" id="SSF54593">
    <property type="entry name" value="Glyoxalase/Bleomycin resistance protein/Dihydroxybiphenyl dioxygenase"/>
    <property type="match status" value="1"/>
</dbReference>
<reference evidence="2 3" key="1">
    <citation type="journal article" date="2015" name="Int. J. Syst. Evol. Microbiol.">
        <title>Hyunsoonleella pacifica sp. nov., isolated from seawater of South Pacific Gyre.</title>
        <authorList>
            <person name="Gao X."/>
            <person name="Zhang Z."/>
            <person name="Dai X."/>
            <person name="Zhang X.H."/>
        </authorList>
    </citation>
    <scope>NUCLEOTIDE SEQUENCE [LARGE SCALE GENOMIC DNA]</scope>
    <source>
        <strain evidence="2 3">SW033</strain>
    </source>
</reference>
<proteinExistence type="predicted"/>
<evidence type="ECO:0000313" key="2">
    <source>
        <dbReference type="EMBL" id="TBN13938.1"/>
    </source>
</evidence>
<dbReference type="PROSITE" id="PS51819">
    <property type="entry name" value="VOC"/>
    <property type="match status" value="1"/>
</dbReference>
<comment type="caution">
    <text evidence="2">The sequence shown here is derived from an EMBL/GenBank/DDBJ whole genome shotgun (WGS) entry which is preliminary data.</text>
</comment>
<evidence type="ECO:0000259" key="1">
    <source>
        <dbReference type="PROSITE" id="PS51819"/>
    </source>
</evidence>
<gene>
    <name evidence="2" type="ORF">EYD46_15735</name>
</gene>
<dbReference type="AlphaFoldDB" id="A0A4Q9FM65"/>
<dbReference type="RefSeq" id="WP_130938122.1">
    <property type="nucleotide sequence ID" value="NZ_BMEE01000005.1"/>
</dbReference>
<dbReference type="Gene3D" id="3.10.180.10">
    <property type="entry name" value="2,3-Dihydroxybiphenyl 1,2-Dioxygenase, domain 1"/>
    <property type="match status" value="1"/>
</dbReference>
<dbReference type="InterPro" id="IPR029068">
    <property type="entry name" value="Glyas_Bleomycin-R_OHBP_Dase"/>
</dbReference>
<feature type="domain" description="VOC" evidence="1">
    <location>
        <begin position="10"/>
        <end position="135"/>
    </location>
</feature>
<name>A0A4Q9FM65_9FLAO</name>
<dbReference type="Pfam" id="PF00903">
    <property type="entry name" value="Glyoxalase"/>
    <property type="match status" value="1"/>
</dbReference>
<organism evidence="2 3">
    <name type="scientific">Hyunsoonleella pacifica</name>
    <dbReference type="NCBI Taxonomy" id="1080224"/>
    <lineage>
        <taxon>Bacteria</taxon>
        <taxon>Pseudomonadati</taxon>
        <taxon>Bacteroidota</taxon>
        <taxon>Flavobacteriia</taxon>
        <taxon>Flavobacteriales</taxon>
        <taxon>Flavobacteriaceae</taxon>
    </lineage>
</organism>
<accession>A0A4Q9FM65</accession>
<dbReference type="InterPro" id="IPR037523">
    <property type="entry name" value="VOC_core"/>
</dbReference>
<keyword evidence="3" id="KW-1185">Reference proteome</keyword>
<evidence type="ECO:0000313" key="3">
    <source>
        <dbReference type="Proteomes" id="UP000292372"/>
    </source>
</evidence>
<sequence length="150" mass="17525">MIEEKPTTSTLKSISNNLMVDSVDNTLDFYTNIGFNVLYKSTEKGIAYWAYVKRDNIELFFQSKKSLTKEFPELQEYNTGGALTLWCRVDNISEWYEEIKDKTDIIRPFGITEYNGAKEFVMRDINGFILHFSDFDLISEINKLKDESNK</sequence>
<dbReference type="Proteomes" id="UP000292372">
    <property type="component" value="Unassembled WGS sequence"/>
</dbReference>